<gene>
    <name evidence="3" type="ORF">ACFSDX_21975</name>
</gene>
<dbReference type="PRINTS" id="PR01438">
    <property type="entry name" value="UNVRSLSTRESS"/>
</dbReference>
<dbReference type="Pfam" id="PF00582">
    <property type="entry name" value="Usp"/>
    <property type="match status" value="2"/>
</dbReference>
<evidence type="ECO:0000313" key="3">
    <source>
        <dbReference type="EMBL" id="MFD1875119.1"/>
    </source>
</evidence>
<accession>A0ABW4R023</accession>
<evidence type="ECO:0000313" key="4">
    <source>
        <dbReference type="Proteomes" id="UP001597197"/>
    </source>
</evidence>
<feature type="domain" description="UspA" evidence="2">
    <location>
        <begin position="5"/>
        <end position="106"/>
    </location>
</feature>
<feature type="domain" description="UspA" evidence="2">
    <location>
        <begin position="204"/>
        <end position="271"/>
    </location>
</feature>
<dbReference type="RefSeq" id="WP_382317511.1">
    <property type="nucleotide sequence ID" value="NZ_JBHUFD010000018.1"/>
</dbReference>
<dbReference type="InterPro" id="IPR014729">
    <property type="entry name" value="Rossmann-like_a/b/a_fold"/>
</dbReference>
<evidence type="ECO:0000256" key="1">
    <source>
        <dbReference type="ARBA" id="ARBA00008791"/>
    </source>
</evidence>
<dbReference type="Proteomes" id="UP001597197">
    <property type="component" value="Unassembled WGS sequence"/>
</dbReference>
<keyword evidence="4" id="KW-1185">Reference proteome</keyword>
<dbReference type="PANTHER" id="PTHR46268:SF6">
    <property type="entry name" value="UNIVERSAL STRESS PROTEIN UP12"/>
    <property type="match status" value="1"/>
</dbReference>
<reference evidence="4" key="1">
    <citation type="journal article" date="2019" name="Int. J. Syst. Evol. Microbiol.">
        <title>The Global Catalogue of Microorganisms (GCM) 10K type strain sequencing project: providing services to taxonomists for standard genome sequencing and annotation.</title>
        <authorList>
            <consortium name="The Broad Institute Genomics Platform"/>
            <consortium name="The Broad Institute Genome Sequencing Center for Infectious Disease"/>
            <person name="Wu L."/>
            <person name="Ma J."/>
        </authorList>
    </citation>
    <scope>NUCLEOTIDE SEQUENCE [LARGE SCALE GENOMIC DNA]</scope>
    <source>
        <strain evidence="4">CGMCC 1.15795</strain>
    </source>
</reference>
<dbReference type="PANTHER" id="PTHR46268">
    <property type="entry name" value="STRESS RESPONSE PROTEIN NHAX"/>
    <property type="match status" value="1"/>
</dbReference>
<dbReference type="EMBL" id="JBHUFD010000018">
    <property type="protein sequence ID" value="MFD1875119.1"/>
    <property type="molecule type" value="Genomic_DNA"/>
</dbReference>
<protein>
    <submittedName>
        <fullName evidence="3">Universal stress protein</fullName>
    </submittedName>
</protein>
<dbReference type="Gene3D" id="3.40.50.620">
    <property type="entry name" value="HUPs"/>
    <property type="match status" value="2"/>
</dbReference>
<name>A0ABW4R023_9BACT</name>
<comment type="caution">
    <text evidence="3">The sequence shown here is derived from an EMBL/GenBank/DDBJ whole genome shotgun (WGS) entry which is preliminary data.</text>
</comment>
<dbReference type="InterPro" id="IPR006015">
    <property type="entry name" value="Universal_stress_UspA"/>
</dbReference>
<dbReference type="InterPro" id="IPR006016">
    <property type="entry name" value="UspA"/>
</dbReference>
<evidence type="ECO:0000259" key="2">
    <source>
        <dbReference type="Pfam" id="PF00582"/>
    </source>
</evidence>
<organism evidence="3 4">
    <name type="scientific">Hymenobacter bucti</name>
    <dbReference type="NCBI Taxonomy" id="1844114"/>
    <lineage>
        <taxon>Bacteria</taxon>
        <taxon>Pseudomonadati</taxon>
        <taxon>Bacteroidota</taxon>
        <taxon>Cytophagia</taxon>
        <taxon>Cytophagales</taxon>
        <taxon>Hymenobacteraceae</taxon>
        <taxon>Hymenobacter</taxon>
    </lineage>
</organism>
<sequence length="281" mass="29773">MPPALVVLTDFSPAGDRACAYAAALAAPLGAALHLVHVFSMPFTSPRMAVAMHEAIAEHVQEDSWLLQQKASELPLPATTQIIEADWAGAVAQVVAEYHPLLLVAGLTATDGPFDEWQSNRPLPLAHQTGYPLLLVPENLPLAAQHPPRRLLLAVEDRAFQLSPEAQSLGPRLDILGCQAFVATVVSPDAPPAGQAGLRAAQQCGLAAALTKAKLRQVVDAQPAAGIWQAADEVEADLVVLPDQGHGWAHKVFSGSVIADVVRYSQVPVLLLAAHLWSKTD</sequence>
<proteinExistence type="inferred from homology"/>
<dbReference type="SUPFAM" id="SSF52402">
    <property type="entry name" value="Adenine nucleotide alpha hydrolases-like"/>
    <property type="match status" value="2"/>
</dbReference>
<comment type="similarity">
    <text evidence="1">Belongs to the universal stress protein A family.</text>
</comment>